<dbReference type="Pfam" id="PF01648">
    <property type="entry name" value="ACPS"/>
    <property type="match status" value="1"/>
</dbReference>
<keyword evidence="2 4" id="KW-0808">Transferase</keyword>
<evidence type="ECO:0000256" key="2">
    <source>
        <dbReference type="ARBA" id="ARBA00022679"/>
    </source>
</evidence>
<evidence type="ECO:0000259" key="3">
    <source>
        <dbReference type="Pfam" id="PF01648"/>
    </source>
</evidence>
<dbReference type="GO" id="GO:0005829">
    <property type="term" value="C:cytosol"/>
    <property type="evidence" value="ECO:0007669"/>
    <property type="project" value="TreeGrafter"/>
</dbReference>
<organism evidence="4 5">
    <name type="scientific">Yersinia nurmii</name>
    <dbReference type="NCBI Taxonomy" id="685706"/>
    <lineage>
        <taxon>Bacteria</taxon>
        <taxon>Pseudomonadati</taxon>
        <taxon>Pseudomonadota</taxon>
        <taxon>Gammaproteobacteria</taxon>
        <taxon>Enterobacterales</taxon>
        <taxon>Yersiniaceae</taxon>
        <taxon>Yersinia</taxon>
    </lineage>
</organism>
<evidence type="ECO:0000256" key="1">
    <source>
        <dbReference type="ARBA" id="ARBA00010990"/>
    </source>
</evidence>
<gene>
    <name evidence="4" type="ORF">QVN42_02045</name>
</gene>
<dbReference type="InterPro" id="IPR008278">
    <property type="entry name" value="4-PPantetheinyl_Trfase_dom"/>
</dbReference>
<evidence type="ECO:0000313" key="4">
    <source>
        <dbReference type="EMBL" id="MDN0086185.1"/>
    </source>
</evidence>
<protein>
    <submittedName>
        <fullName evidence="4">4'-phosphopantetheinyl transferase superfamily protein</fullName>
    </submittedName>
</protein>
<proteinExistence type="inferred from homology"/>
<dbReference type="GO" id="GO:0008897">
    <property type="term" value="F:holo-[acyl-carrier-protein] synthase activity"/>
    <property type="evidence" value="ECO:0007669"/>
    <property type="project" value="InterPro"/>
</dbReference>
<feature type="domain" description="4'-phosphopantetheinyl transferase" evidence="3">
    <location>
        <begin position="94"/>
        <end position="155"/>
    </location>
</feature>
<dbReference type="GO" id="GO:0000287">
    <property type="term" value="F:magnesium ion binding"/>
    <property type="evidence" value="ECO:0007669"/>
    <property type="project" value="InterPro"/>
</dbReference>
<dbReference type="RefSeq" id="WP_289817552.1">
    <property type="nucleotide sequence ID" value="NZ_JAUEHU010000001.1"/>
</dbReference>
<dbReference type="AlphaFoldDB" id="A0AAW7JYW1"/>
<comment type="caution">
    <text evidence="4">The sequence shown here is derived from an EMBL/GenBank/DDBJ whole genome shotgun (WGS) entry which is preliminary data.</text>
</comment>
<dbReference type="SUPFAM" id="SSF56214">
    <property type="entry name" value="4'-phosphopantetheinyl transferase"/>
    <property type="match status" value="2"/>
</dbReference>
<name>A0AAW7JYW1_9GAMM</name>
<dbReference type="InterPro" id="IPR050559">
    <property type="entry name" value="P-Pant_transferase_sf"/>
</dbReference>
<dbReference type="PANTHER" id="PTHR12215:SF10">
    <property type="entry name" value="L-AMINOADIPATE-SEMIALDEHYDE DEHYDROGENASE-PHOSPHOPANTETHEINYL TRANSFERASE"/>
    <property type="match status" value="1"/>
</dbReference>
<dbReference type="EMBL" id="JAUEHU010000001">
    <property type="protein sequence ID" value="MDN0086185.1"/>
    <property type="molecule type" value="Genomic_DNA"/>
</dbReference>
<dbReference type="Gene3D" id="3.90.470.20">
    <property type="entry name" value="4'-phosphopantetheinyl transferase domain"/>
    <property type="match status" value="2"/>
</dbReference>
<dbReference type="PANTHER" id="PTHR12215">
    <property type="entry name" value="PHOSPHOPANTETHEINE TRANSFERASE"/>
    <property type="match status" value="1"/>
</dbReference>
<dbReference type="Proteomes" id="UP001167864">
    <property type="component" value="Unassembled WGS sequence"/>
</dbReference>
<sequence>MMRTALARISVLSQPDVITGWLSAALLDQAPNGKRRDAWVAGRVLLAQQVGQRPLREMIITASGKPTFRCAQLPHFNISHSGDFVFVAVSDKGPIGCDIEVIRPRSAAIEIAQHYFGEAEYLWLAAQPAENVMMAFWRLWTAREALLKQRGLSVWQMRSIALKPETLGIVGSEIFHWYQQGLSVAVSCCLPESANSDFTVDK</sequence>
<dbReference type="GO" id="GO:0019878">
    <property type="term" value="P:lysine biosynthetic process via aminoadipic acid"/>
    <property type="evidence" value="ECO:0007669"/>
    <property type="project" value="TreeGrafter"/>
</dbReference>
<reference evidence="4" key="1">
    <citation type="submission" date="2023-06" db="EMBL/GenBank/DDBJ databases">
        <authorList>
            <person name="Polev D.E."/>
            <person name="Saitova A.T."/>
            <person name="Bogumilchik E.A."/>
            <person name="Kokorina G.I."/>
            <person name="Voskresenskaia E.A."/>
        </authorList>
    </citation>
    <scope>NUCLEOTIDE SEQUENCE</scope>
    <source>
        <strain evidence="4">2145 StPb PI</strain>
    </source>
</reference>
<evidence type="ECO:0000313" key="5">
    <source>
        <dbReference type="Proteomes" id="UP001167864"/>
    </source>
</evidence>
<dbReference type="InterPro" id="IPR037143">
    <property type="entry name" value="4-PPantetheinyl_Trfase_dom_sf"/>
</dbReference>
<comment type="similarity">
    <text evidence="1">Belongs to the P-Pant transferase superfamily. Gsp/Sfp/HetI/AcpT family.</text>
</comment>
<accession>A0AAW7JYW1</accession>